<dbReference type="SMART" id="SM00174">
    <property type="entry name" value="RHO"/>
    <property type="match status" value="1"/>
</dbReference>
<reference evidence="2 3" key="1">
    <citation type="submission" date="2016-11" db="EMBL/GenBank/DDBJ databases">
        <title>The macronuclear genome of Stentor coeruleus: a giant cell with tiny introns.</title>
        <authorList>
            <person name="Slabodnick M."/>
            <person name="Ruby J.G."/>
            <person name="Reiff S.B."/>
            <person name="Swart E.C."/>
            <person name="Gosai S."/>
            <person name="Prabakaran S."/>
            <person name="Witkowska E."/>
            <person name="Larue G.E."/>
            <person name="Fisher S."/>
            <person name="Freeman R.M."/>
            <person name="Gunawardena J."/>
            <person name="Chu W."/>
            <person name="Stover N.A."/>
            <person name="Gregory B.D."/>
            <person name="Nowacki M."/>
            <person name="Derisi J."/>
            <person name="Roy S.W."/>
            <person name="Marshall W.F."/>
            <person name="Sood P."/>
        </authorList>
    </citation>
    <scope>NUCLEOTIDE SEQUENCE [LARGE SCALE GENOMIC DNA]</scope>
    <source>
        <strain evidence="2">WM001</strain>
    </source>
</reference>
<gene>
    <name evidence="2" type="ORF">SteCoe_30116</name>
</gene>
<dbReference type="PROSITE" id="PS51420">
    <property type="entry name" value="RHO"/>
    <property type="match status" value="1"/>
</dbReference>
<dbReference type="OrthoDB" id="63533at2759"/>
<accession>A0A1R2B4C9</accession>
<dbReference type="SMART" id="SM00176">
    <property type="entry name" value="RAN"/>
    <property type="match status" value="1"/>
</dbReference>
<dbReference type="SUPFAM" id="SSF52540">
    <property type="entry name" value="P-loop containing nucleoside triphosphate hydrolases"/>
    <property type="match status" value="1"/>
</dbReference>
<dbReference type="InterPro" id="IPR027417">
    <property type="entry name" value="P-loop_NTPase"/>
</dbReference>
<protein>
    <submittedName>
        <fullName evidence="2">Uncharacterized protein</fullName>
    </submittedName>
</protein>
<comment type="caution">
    <text evidence="2">The sequence shown here is derived from an EMBL/GenBank/DDBJ whole genome shotgun (WGS) entry which is preliminary data.</text>
</comment>
<evidence type="ECO:0000256" key="1">
    <source>
        <dbReference type="ARBA" id="ARBA00022741"/>
    </source>
</evidence>
<dbReference type="Proteomes" id="UP000187209">
    <property type="component" value="Unassembled WGS sequence"/>
</dbReference>
<evidence type="ECO:0000313" key="2">
    <source>
        <dbReference type="EMBL" id="OMJ71622.1"/>
    </source>
</evidence>
<dbReference type="PANTHER" id="PTHR47978">
    <property type="match status" value="1"/>
</dbReference>
<dbReference type="PRINTS" id="PR00449">
    <property type="entry name" value="RASTRNSFRMNG"/>
</dbReference>
<dbReference type="SMART" id="SM00173">
    <property type="entry name" value="RAS"/>
    <property type="match status" value="1"/>
</dbReference>
<dbReference type="Pfam" id="PF00071">
    <property type="entry name" value="Ras"/>
    <property type="match status" value="1"/>
</dbReference>
<dbReference type="GO" id="GO:0005525">
    <property type="term" value="F:GTP binding"/>
    <property type="evidence" value="ECO:0007669"/>
    <property type="project" value="InterPro"/>
</dbReference>
<dbReference type="PROSITE" id="PS51421">
    <property type="entry name" value="RAS"/>
    <property type="match status" value="1"/>
</dbReference>
<dbReference type="Gene3D" id="3.40.50.300">
    <property type="entry name" value="P-loop containing nucleotide triphosphate hydrolases"/>
    <property type="match status" value="1"/>
</dbReference>
<keyword evidence="3" id="KW-1185">Reference proteome</keyword>
<dbReference type="InterPro" id="IPR001806">
    <property type="entry name" value="Small_GTPase"/>
</dbReference>
<dbReference type="FunFam" id="3.40.50.300:FF:000823">
    <property type="entry name" value="Small GTPase RAB, putative"/>
    <property type="match status" value="1"/>
</dbReference>
<sequence length="191" mass="21538">MAEIPEYQYKFVILGNSNVGKTCIVHRYANEEFLDSSQPTIGANFVTKRLEMDNCFYKIEVWDTAGQEKYRSLTPMYYKNAAAALIVYDISANNSLEGAKDWIKELHDHAPPTVLIGLVGNKLDLNRAVSKQAAEQLAQRYSLMHSEVSAKTGENIHETFYNIAKKLPKAAAQKKKQGLKLEEPKNNSFCC</sequence>
<name>A0A1R2B4C9_9CILI</name>
<keyword evidence="1" id="KW-0547">Nucleotide-binding</keyword>
<dbReference type="EMBL" id="MPUH01000972">
    <property type="protein sequence ID" value="OMJ71622.1"/>
    <property type="molecule type" value="Genomic_DNA"/>
</dbReference>
<dbReference type="NCBIfam" id="TIGR00231">
    <property type="entry name" value="small_GTP"/>
    <property type="match status" value="1"/>
</dbReference>
<evidence type="ECO:0000313" key="3">
    <source>
        <dbReference type="Proteomes" id="UP000187209"/>
    </source>
</evidence>
<dbReference type="GO" id="GO:0003924">
    <property type="term" value="F:GTPase activity"/>
    <property type="evidence" value="ECO:0007669"/>
    <property type="project" value="InterPro"/>
</dbReference>
<dbReference type="PROSITE" id="PS51419">
    <property type="entry name" value="RAB"/>
    <property type="match status" value="1"/>
</dbReference>
<organism evidence="2 3">
    <name type="scientific">Stentor coeruleus</name>
    <dbReference type="NCBI Taxonomy" id="5963"/>
    <lineage>
        <taxon>Eukaryota</taxon>
        <taxon>Sar</taxon>
        <taxon>Alveolata</taxon>
        <taxon>Ciliophora</taxon>
        <taxon>Postciliodesmatophora</taxon>
        <taxon>Heterotrichea</taxon>
        <taxon>Heterotrichida</taxon>
        <taxon>Stentoridae</taxon>
        <taxon>Stentor</taxon>
    </lineage>
</organism>
<proteinExistence type="predicted"/>
<dbReference type="SMART" id="SM00175">
    <property type="entry name" value="RAB"/>
    <property type="match status" value="1"/>
</dbReference>
<dbReference type="PROSITE" id="PS51417">
    <property type="entry name" value="ARF"/>
    <property type="match status" value="1"/>
</dbReference>
<dbReference type="InterPro" id="IPR005225">
    <property type="entry name" value="Small_GTP-bd"/>
</dbReference>
<dbReference type="AlphaFoldDB" id="A0A1R2B4C9"/>